<accession>K1XXI7</accession>
<dbReference type="Gene3D" id="2.70.210.12">
    <property type="entry name" value="GTP1/OBG domain"/>
    <property type="match status" value="1"/>
</dbReference>
<dbReference type="PANTHER" id="PTHR11702">
    <property type="entry name" value="DEVELOPMENTALLY REGULATED GTP-BINDING PROTEIN-RELATED"/>
    <property type="match status" value="1"/>
</dbReference>
<dbReference type="PROSITE" id="PS51883">
    <property type="entry name" value="OBG"/>
    <property type="match status" value="1"/>
</dbReference>
<keyword evidence="3" id="KW-0378">Hydrolase</keyword>
<gene>
    <name evidence="7" type="ORF">ACD_78C00207G0001</name>
</gene>
<evidence type="ECO:0000256" key="5">
    <source>
        <dbReference type="ARBA" id="ARBA00023134"/>
    </source>
</evidence>
<feature type="domain" description="Obg" evidence="6">
    <location>
        <begin position="1"/>
        <end position="145"/>
    </location>
</feature>
<dbReference type="GO" id="GO:0042254">
    <property type="term" value="P:ribosome biogenesis"/>
    <property type="evidence" value="ECO:0007669"/>
    <property type="project" value="UniProtKB-UniRule"/>
</dbReference>
<dbReference type="InterPro" id="IPR045086">
    <property type="entry name" value="OBG_GTPase"/>
</dbReference>
<dbReference type="AlphaFoldDB" id="K1XXI7"/>
<keyword evidence="1" id="KW-0963">Cytoplasm</keyword>
<evidence type="ECO:0000256" key="2">
    <source>
        <dbReference type="ARBA" id="ARBA00022741"/>
    </source>
</evidence>
<dbReference type="InterPro" id="IPR006169">
    <property type="entry name" value="GTP1_OBG_dom"/>
</dbReference>
<evidence type="ECO:0000256" key="3">
    <source>
        <dbReference type="ARBA" id="ARBA00022801"/>
    </source>
</evidence>
<dbReference type="Pfam" id="PF01018">
    <property type="entry name" value="GTP1_OBG"/>
    <property type="match status" value="1"/>
</dbReference>
<reference evidence="7" key="1">
    <citation type="journal article" date="2012" name="Science">
        <title>Fermentation, hydrogen, and sulfur metabolism in multiple uncultivated bacterial phyla.</title>
        <authorList>
            <person name="Wrighton K.C."/>
            <person name="Thomas B.C."/>
            <person name="Sharon I."/>
            <person name="Miller C.S."/>
            <person name="Castelle C.J."/>
            <person name="VerBerkmoes N.C."/>
            <person name="Wilkins M.J."/>
            <person name="Hettich R.L."/>
            <person name="Lipton M.S."/>
            <person name="Williams K.H."/>
            <person name="Long P.E."/>
            <person name="Banfield J.F."/>
        </authorList>
    </citation>
    <scope>NUCLEOTIDE SEQUENCE [LARGE SCALE GENOMIC DNA]</scope>
</reference>
<evidence type="ECO:0000259" key="6">
    <source>
        <dbReference type="PROSITE" id="PS51883"/>
    </source>
</evidence>
<evidence type="ECO:0000313" key="7">
    <source>
        <dbReference type="EMBL" id="EKD29932.1"/>
    </source>
</evidence>
<proteinExistence type="predicted"/>
<name>K1XXI7_9BACT</name>
<comment type="caution">
    <text evidence="7">The sequence shown here is derived from an EMBL/GenBank/DDBJ whole genome shotgun (WGS) entry which is preliminary data.</text>
</comment>
<dbReference type="FunFam" id="2.70.210.12:FF:000001">
    <property type="entry name" value="GTPase Obg"/>
    <property type="match status" value="1"/>
</dbReference>
<keyword evidence="2" id="KW-0547">Nucleotide-binding</keyword>
<dbReference type="GO" id="GO:0003924">
    <property type="term" value="F:GTPase activity"/>
    <property type="evidence" value="ECO:0007669"/>
    <property type="project" value="InterPro"/>
</dbReference>
<evidence type="ECO:0000256" key="1">
    <source>
        <dbReference type="ARBA" id="ARBA00022490"/>
    </source>
</evidence>
<dbReference type="SUPFAM" id="SSF82051">
    <property type="entry name" value="Obg GTP-binding protein N-terminal domain"/>
    <property type="match status" value="1"/>
</dbReference>
<keyword evidence="4" id="KW-0460">Magnesium</keyword>
<sequence length="145" mass="15665">MFIDETNITLKAWKGGDGMVAWRREKCIPNGGPYGWDGGNGGNVYLHATSNMNTLSDFRHARILRAKNGEKGGIKDMHGANGEDLIVKIPVGTIVTDVDTGEVLADLSREWEVFPICQGGRGGFGNAHFPSSTRQAPDFAEMGDV</sequence>
<organism evidence="7">
    <name type="scientific">uncultured bacterium</name>
    <name type="common">gcode 4</name>
    <dbReference type="NCBI Taxonomy" id="1234023"/>
    <lineage>
        <taxon>Bacteria</taxon>
        <taxon>environmental samples</taxon>
    </lineage>
</organism>
<feature type="non-terminal residue" evidence="7">
    <location>
        <position position="145"/>
    </location>
</feature>
<protein>
    <recommendedName>
        <fullName evidence="6">Obg domain-containing protein</fullName>
    </recommendedName>
</protein>
<dbReference type="InterPro" id="IPR036726">
    <property type="entry name" value="GTP1_OBG_dom_sf"/>
</dbReference>
<dbReference type="EMBL" id="AMFJ01034207">
    <property type="protein sequence ID" value="EKD29932.1"/>
    <property type="molecule type" value="Genomic_DNA"/>
</dbReference>
<dbReference type="PANTHER" id="PTHR11702:SF31">
    <property type="entry name" value="MITOCHONDRIAL RIBOSOME-ASSOCIATED GTPASE 2"/>
    <property type="match status" value="1"/>
</dbReference>
<evidence type="ECO:0000256" key="4">
    <source>
        <dbReference type="ARBA" id="ARBA00022842"/>
    </source>
</evidence>
<dbReference type="GO" id="GO:0005525">
    <property type="term" value="F:GTP binding"/>
    <property type="evidence" value="ECO:0007669"/>
    <property type="project" value="UniProtKB-KW"/>
</dbReference>
<keyword evidence="5" id="KW-0342">GTP-binding</keyword>